<gene>
    <name evidence="6" type="ORF">SELMODRAFT_13689</name>
</gene>
<name>D8SZH2_SELML</name>
<dbReference type="SFLD" id="SFLDS00005">
    <property type="entry name" value="Isoprenoid_Synthase_Type_I"/>
    <property type="match status" value="1"/>
</dbReference>
<sequence>SATTEAPLSSSSSSNTANKEQIMQLYKYLSSRGEMIEEELDRIMSNLVKSCPAQLHKAIRYCTADEEGRHLASLCIAACELVGGDRHAALPMACTIEMWMAIILTTDDLPCMDNARTRKGRAAAHVEFDDTTAILAAQALAALAFGTVVDSTLVSTDKRLRLVKEFSLSMQRLVYGQYDDVKKGESLETLEELNAKNTNKTSSFFELPLVAGAIVGGAGEEEIEGLRRFGRYFGLMWQVNDDLSDATMTAEEMGKDASSDVKNRKTTYLTLVGAERSAQLRDELANRAREALLERFPAKNVKIL</sequence>
<evidence type="ECO:0000256" key="1">
    <source>
        <dbReference type="ARBA" id="ARBA00001946"/>
    </source>
</evidence>
<dbReference type="GO" id="GO:0008299">
    <property type="term" value="P:isoprenoid biosynthetic process"/>
    <property type="evidence" value="ECO:0007669"/>
    <property type="project" value="InterPro"/>
</dbReference>
<comment type="cofactor">
    <cofactor evidence="1">
        <name>Mg(2+)</name>
        <dbReference type="ChEBI" id="CHEBI:18420"/>
    </cofactor>
</comment>
<dbReference type="OrthoDB" id="6921389at2759"/>
<dbReference type="EMBL" id="GL377655">
    <property type="protein sequence ID" value="EFJ10279.1"/>
    <property type="molecule type" value="Genomic_DNA"/>
</dbReference>
<dbReference type="SUPFAM" id="SSF48576">
    <property type="entry name" value="Terpenoid synthases"/>
    <property type="match status" value="1"/>
</dbReference>
<dbReference type="CDD" id="cd00867">
    <property type="entry name" value="Trans_IPPS"/>
    <property type="match status" value="1"/>
</dbReference>
<keyword evidence="7" id="KW-1185">Reference proteome</keyword>
<evidence type="ECO:0000256" key="2">
    <source>
        <dbReference type="ARBA" id="ARBA00006706"/>
    </source>
</evidence>
<keyword evidence="4" id="KW-0460">Magnesium</keyword>
<feature type="non-terminal residue" evidence="6">
    <location>
        <position position="304"/>
    </location>
</feature>
<evidence type="ECO:0000256" key="4">
    <source>
        <dbReference type="ARBA" id="ARBA00022842"/>
    </source>
</evidence>
<organism evidence="7">
    <name type="scientific">Selaginella moellendorffii</name>
    <name type="common">Spikemoss</name>
    <dbReference type="NCBI Taxonomy" id="88036"/>
    <lineage>
        <taxon>Eukaryota</taxon>
        <taxon>Viridiplantae</taxon>
        <taxon>Streptophyta</taxon>
        <taxon>Embryophyta</taxon>
        <taxon>Tracheophyta</taxon>
        <taxon>Lycopodiopsida</taxon>
        <taxon>Selaginellales</taxon>
        <taxon>Selaginellaceae</taxon>
        <taxon>Selaginella</taxon>
    </lineage>
</organism>
<reference evidence="6 7" key="1">
    <citation type="journal article" date="2011" name="Science">
        <title>The Selaginella genome identifies genetic changes associated with the evolution of vascular plants.</title>
        <authorList>
            <person name="Banks J.A."/>
            <person name="Nishiyama T."/>
            <person name="Hasebe M."/>
            <person name="Bowman J.L."/>
            <person name="Gribskov M."/>
            <person name="dePamphilis C."/>
            <person name="Albert V.A."/>
            <person name="Aono N."/>
            <person name="Aoyama T."/>
            <person name="Ambrose B.A."/>
            <person name="Ashton N.W."/>
            <person name="Axtell M.J."/>
            <person name="Barker E."/>
            <person name="Barker M.S."/>
            <person name="Bennetzen J.L."/>
            <person name="Bonawitz N.D."/>
            <person name="Chapple C."/>
            <person name="Cheng C."/>
            <person name="Correa L.G."/>
            <person name="Dacre M."/>
            <person name="DeBarry J."/>
            <person name="Dreyer I."/>
            <person name="Elias M."/>
            <person name="Engstrom E.M."/>
            <person name="Estelle M."/>
            <person name="Feng L."/>
            <person name="Finet C."/>
            <person name="Floyd S.K."/>
            <person name="Frommer W.B."/>
            <person name="Fujita T."/>
            <person name="Gramzow L."/>
            <person name="Gutensohn M."/>
            <person name="Harholt J."/>
            <person name="Hattori M."/>
            <person name="Heyl A."/>
            <person name="Hirai T."/>
            <person name="Hiwatashi Y."/>
            <person name="Ishikawa M."/>
            <person name="Iwata M."/>
            <person name="Karol K.G."/>
            <person name="Koehler B."/>
            <person name="Kolukisaoglu U."/>
            <person name="Kubo M."/>
            <person name="Kurata T."/>
            <person name="Lalonde S."/>
            <person name="Li K."/>
            <person name="Li Y."/>
            <person name="Litt A."/>
            <person name="Lyons E."/>
            <person name="Manning G."/>
            <person name="Maruyama T."/>
            <person name="Michael T.P."/>
            <person name="Mikami K."/>
            <person name="Miyazaki S."/>
            <person name="Morinaga S."/>
            <person name="Murata T."/>
            <person name="Mueller-Roeber B."/>
            <person name="Nelson D.R."/>
            <person name="Obara M."/>
            <person name="Oguri Y."/>
            <person name="Olmstead R.G."/>
            <person name="Onodera N."/>
            <person name="Petersen B.L."/>
            <person name="Pils B."/>
            <person name="Prigge M."/>
            <person name="Rensing S.A."/>
            <person name="Riano-Pachon D.M."/>
            <person name="Roberts A.W."/>
            <person name="Sato Y."/>
            <person name="Scheller H.V."/>
            <person name="Schulz B."/>
            <person name="Schulz C."/>
            <person name="Shakirov E.V."/>
            <person name="Shibagaki N."/>
            <person name="Shinohara N."/>
            <person name="Shippen D.E."/>
            <person name="Soerensen I."/>
            <person name="Sotooka R."/>
            <person name="Sugimoto N."/>
            <person name="Sugita M."/>
            <person name="Sumikawa N."/>
            <person name="Tanurdzic M."/>
            <person name="Theissen G."/>
            <person name="Ulvskov P."/>
            <person name="Wakazuki S."/>
            <person name="Weng J.K."/>
            <person name="Willats W.W."/>
            <person name="Wipf D."/>
            <person name="Wolf P.G."/>
            <person name="Yang L."/>
            <person name="Zimmer A.D."/>
            <person name="Zhu Q."/>
            <person name="Mitros T."/>
            <person name="Hellsten U."/>
            <person name="Loque D."/>
            <person name="Otillar R."/>
            <person name="Salamov A."/>
            <person name="Schmutz J."/>
            <person name="Shapiro H."/>
            <person name="Lindquist E."/>
            <person name="Lucas S."/>
            <person name="Rokhsar D."/>
            <person name="Grigoriev I.V."/>
        </authorList>
    </citation>
    <scope>NUCLEOTIDE SEQUENCE [LARGE SCALE GENOMIC DNA]</scope>
</reference>
<dbReference type="KEGG" id="smo:SELMODRAFT_13689"/>
<dbReference type="PANTHER" id="PTHR43281:SF24">
    <property type="entry name" value="OS07G0580900 PROTEIN"/>
    <property type="match status" value="1"/>
</dbReference>
<protein>
    <submittedName>
        <fullName evidence="6">Uncharacterized protein</fullName>
    </submittedName>
</protein>
<dbReference type="Pfam" id="PF00348">
    <property type="entry name" value="polyprenyl_synt"/>
    <property type="match status" value="1"/>
</dbReference>
<comment type="similarity">
    <text evidence="2 5">Belongs to the FPP/GGPP synthase family.</text>
</comment>
<keyword evidence="5" id="KW-0808">Transferase</keyword>
<dbReference type="Gramene" id="EFJ10279">
    <property type="protein sequence ID" value="EFJ10279"/>
    <property type="gene ID" value="SELMODRAFT_13689"/>
</dbReference>
<dbReference type="InParanoid" id="D8SZH2"/>
<dbReference type="GO" id="GO:0004659">
    <property type="term" value="F:prenyltransferase activity"/>
    <property type="evidence" value="ECO:0000318"/>
    <property type="project" value="GO_Central"/>
</dbReference>
<dbReference type="GO" id="GO:0046872">
    <property type="term" value="F:metal ion binding"/>
    <property type="evidence" value="ECO:0007669"/>
    <property type="project" value="UniProtKB-KW"/>
</dbReference>
<dbReference type="eggNOG" id="KOG0776">
    <property type="taxonomic scope" value="Eukaryota"/>
</dbReference>
<dbReference type="STRING" id="88036.D8SZH2"/>
<dbReference type="HOGENOM" id="CLU_014015_0_0_1"/>
<dbReference type="InterPro" id="IPR000092">
    <property type="entry name" value="Polyprenyl_synt"/>
</dbReference>
<dbReference type="AlphaFoldDB" id="D8SZH2"/>
<dbReference type="PANTHER" id="PTHR43281">
    <property type="entry name" value="FARNESYL DIPHOSPHATE SYNTHASE"/>
    <property type="match status" value="1"/>
</dbReference>
<accession>D8SZH2</accession>
<proteinExistence type="inferred from homology"/>
<dbReference type="InterPro" id="IPR008949">
    <property type="entry name" value="Isoprenoid_synthase_dom_sf"/>
</dbReference>
<feature type="non-terminal residue" evidence="6">
    <location>
        <position position="1"/>
    </location>
</feature>
<evidence type="ECO:0000313" key="7">
    <source>
        <dbReference type="Proteomes" id="UP000001514"/>
    </source>
</evidence>
<dbReference type="Proteomes" id="UP000001514">
    <property type="component" value="Unassembled WGS sequence"/>
</dbReference>
<evidence type="ECO:0000256" key="3">
    <source>
        <dbReference type="ARBA" id="ARBA00022723"/>
    </source>
</evidence>
<evidence type="ECO:0000313" key="6">
    <source>
        <dbReference type="EMBL" id="EFJ10279.1"/>
    </source>
</evidence>
<dbReference type="Gene3D" id="1.10.600.10">
    <property type="entry name" value="Farnesyl Diphosphate Synthase"/>
    <property type="match status" value="1"/>
</dbReference>
<evidence type="ECO:0000256" key="5">
    <source>
        <dbReference type="RuleBase" id="RU004466"/>
    </source>
</evidence>
<keyword evidence="3" id="KW-0479">Metal-binding</keyword>
<dbReference type="OMA" id="PVMCISA"/>